<evidence type="ECO:0000256" key="1">
    <source>
        <dbReference type="ARBA" id="ARBA00004496"/>
    </source>
</evidence>
<organism evidence="7 8">
    <name type="scientific">Periweissella beninensis</name>
    <dbReference type="NCBI Taxonomy" id="504936"/>
    <lineage>
        <taxon>Bacteria</taxon>
        <taxon>Bacillati</taxon>
        <taxon>Bacillota</taxon>
        <taxon>Bacilli</taxon>
        <taxon>Lactobacillales</taxon>
        <taxon>Lactobacillaceae</taxon>
        <taxon>Periweissella</taxon>
    </lineage>
</organism>
<dbReference type="InterPro" id="IPR036390">
    <property type="entry name" value="WH_DNA-bd_sf"/>
</dbReference>
<evidence type="ECO:0000256" key="4">
    <source>
        <dbReference type="ARBA" id="ARBA00023125"/>
    </source>
</evidence>
<dbReference type="SMART" id="SM00347">
    <property type="entry name" value="HTH_MARR"/>
    <property type="match status" value="1"/>
</dbReference>
<dbReference type="PANTHER" id="PTHR33164:SF5">
    <property type="entry name" value="ORGANIC HYDROPEROXIDE RESISTANCE TRANSCRIPTIONAL REGULATOR"/>
    <property type="match status" value="1"/>
</dbReference>
<evidence type="ECO:0000256" key="2">
    <source>
        <dbReference type="ARBA" id="ARBA00022490"/>
    </source>
</evidence>
<comment type="subcellular location">
    <subcellularLocation>
        <location evidence="1">Cytoplasm</location>
    </subcellularLocation>
</comment>
<evidence type="ECO:0000259" key="6">
    <source>
        <dbReference type="PROSITE" id="PS50995"/>
    </source>
</evidence>
<keyword evidence="3" id="KW-0805">Transcription regulation</keyword>
<keyword evidence="8" id="KW-1185">Reference proteome</keyword>
<dbReference type="RefSeq" id="WP_205143333.1">
    <property type="nucleotide sequence ID" value="NZ_JAFBDN010000005.1"/>
</dbReference>
<sequence>MDKNNELYDELCLSVYNTNRYFHRLYQSVLEDFDLTYLQYLSILIVWRHQETQLMEIGKLLDLSSNTLTPVIQKLVKKQWLCKIENPNDKRVKLLTIDETHRHDFELILGRLSQVQAVFSEKTQHDLPNIIENQNKLNKILLTLITKEFRIDESSTN</sequence>
<keyword evidence="2" id="KW-0963">Cytoplasm</keyword>
<accession>A0ABT0VII4</accession>
<dbReference type="InterPro" id="IPR036388">
    <property type="entry name" value="WH-like_DNA-bd_sf"/>
</dbReference>
<dbReference type="PROSITE" id="PS50995">
    <property type="entry name" value="HTH_MARR_2"/>
    <property type="match status" value="1"/>
</dbReference>
<dbReference type="InterPro" id="IPR000835">
    <property type="entry name" value="HTH_MarR-typ"/>
</dbReference>
<reference evidence="7" key="1">
    <citation type="submission" date="2021-04" db="EMBL/GenBank/DDBJ databases">
        <title>Taxonomic assessment of Weissella genus.</title>
        <authorList>
            <person name="Fanelli F."/>
            <person name="Chieffi D."/>
            <person name="Dell'Aquila A."/>
            <person name="Gyu-Sung C."/>
            <person name="Franz C.M.A.P."/>
            <person name="Fusco V."/>
        </authorList>
    </citation>
    <scope>NUCLEOTIDE SEQUENCE</scope>
    <source>
        <strain evidence="7">LMG 25373</strain>
    </source>
</reference>
<comment type="caution">
    <text evidence="7">The sequence shown here is derived from an EMBL/GenBank/DDBJ whole genome shotgun (WGS) entry which is preliminary data.</text>
</comment>
<name>A0ABT0VII4_9LACO</name>
<dbReference type="InterPro" id="IPR039422">
    <property type="entry name" value="MarR/SlyA-like"/>
</dbReference>
<gene>
    <name evidence="7" type="ORF">KAK10_06910</name>
</gene>
<dbReference type="SUPFAM" id="SSF46785">
    <property type="entry name" value="Winged helix' DNA-binding domain"/>
    <property type="match status" value="1"/>
</dbReference>
<protein>
    <submittedName>
        <fullName evidence="7">MarR family transcriptional regulator</fullName>
    </submittedName>
</protein>
<evidence type="ECO:0000256" key="3">
    <source>
        <dbReference type="ARBA" id="ARBA00023015"/>
    </source>
</evidence>
<evidence type="ECO:0000313" key="7">
    <source>
        <dbReference type="EMBL" id="MCM2437636.1"/>
    </source>
</evidence>
<evidence type="ECO:0000256" key="5">
    <source>
        <dbReference type="ARBA" id="ARBA00023163"/>
    </source>
</evidence>
<evidence type="ECO:0000313" key="8">
    <source>
        <dbReference type="Proteomes" id="UP001057481"/>
    </source>
</evidence>
<feature type="domain" description="HTH marR-type" evidence="6">
    <location>
        <begin position="8"/>
        <end position="146"/>
    </location>
</feature>
<proteinExistence type="predicted"/>
<keyword evidence="4" id="KW-0238">DNA-binding</keyword>
<dbReference type="InterPro" id="IPR055166">
    <property type="entry name" value="Transc_reg_Sar_Rot_HTH"/>
</dbReference>
<dbReference type="Gene3D" id="1.10.10.10">
    <property type="entry name" value="Winged helix-like DNA-binding domain superfamily/Winged helix DNA-binding domain"/>
    <property type="match status" value="1"/>
</dbReference>
<dbReference type="EMBL" id="JAGMVS010000066">
    <property type="protein sequence ID" value="MCM2437636.1"/>
    <property type="molecule type" value="Genomic_DNA"/>
</dbReference>
<dbReference type="PANTHER" id="PTHR33164">
    <property type="entry name" value="TRANSCRIPTIONAL REGULATOR, MARR FAMILY"/>
    <property type="match status" value="1"/>
</dbReference>
<dbReference type="Proteomes" id="UP001057481">
    <property type="component" value="Unassembled WGS sequence"/>
</dbReference>
<dbReference type="Pfam" id="PF22381">
    <property type="entry name" value="Staph_reg_Sar_Rot"/>
    <property type="match status" value="1"/>
</dbReference>
<keyword evidence="5" id="KW-0804">Transcription</keyword>